<proteinExistence type="inferred from homology"/>
<dbReference type="Pfam" id="PF01594">
    <property type="entry name" value="AI-2E_transport"/>
    <property type="match status" value="1"/>
</dbReference>
<evidence type="ECO:0000313" key="8">
    <source>
        <dbReference type="Proteomes" id="UP000035996"/>
    </source>
</evidence>
<keyword evidence="3 6" id="KW-0812">Transmembrane</keyword>
<dbReference type="EMBL" id="LELK01000001">
    <property type="protein sequence ID" value="KMM38529.1"/>
    <property type="molecule type" value="Genomic_DNA"/>
</dbReference>
<evidence type="ECO:0000256" key="2">
    <source>
        <dbReference type="ARBA" id="ARBA00009773"/>
    </source>
</evidence>
<dbReference type="InterPro" id="IPR002549">
    <property type="entry name" value="AI-2E-like"/>
</dbReference>
<protein>
    <submittedName>
        <fullName evidence="7">Permease</fullName>
    </submittedName>
</protein>
<reference evidence="7" key="1">
    <citation type="submission" date="2015-06" db="EMBL/GenBank/DDBJ databases">
        <authorList>
            <person name="Liu B."/>
            <person name="Wang J."/>
            <person name="Zhu Y."/>
            <person name="Liu G."/>
            <person name="Chen Q."/>
            <person name="Zheng C."/>
            <person name="Che J."/>
            <person name="Ge C."/>
            <person name="Shi H."/>
            <person name="Pan Z."/>
            <person name="Liu X."/>
        </authorList>
    </citation>
    <scope>NUCLEOTIDE SEQUENCE [LARGE SCALE GENOMIC DNA]</scope>
    <source>
        <strain evidence="7">DSM 16346</strain>
    </source>
</reference>
<dbReference type="AlphaFoldDB" id="A0A0J6D2K9"/>
<keyword evidence="4 6" id="KW-1133">Transmembrane helix</keyword>
<feature type="transmembrane region" description="Helical" evidence="6">
    <location>
        <begin position="155"/>
        <end position="179"/>
    </location>
</feature>
<feature type="transmembrane region" description="Helical" evidence="6">
    <location>
        <begin position="221"/>
        <end position="238"/>
    </location>
</feature>
<comment type="similarity">
    <text evidence="2">Belongs to the autoinducer-2 exporter (AI-2E) (TC 2.A.86) family.</text>
</comment>
<sequence length="367" mass="41000">MLTFYKRYARTAFDIGLIVLTVFLIMFVSSFLFDIAAPILVGYVIFLIIEPFARFLNRKGLGKTAATTISTLLFVLVVVSVVFLAGAIFVLQLQNLIALIPEYVAKFQEQVMSYVHWGQLQLNALPPDVLQKAQDFSLTLVEKASFMLTSFLNSVFAFVTSIPTLVINFIIGIVLAYFLSIEIDMWKRIAEKRTPNTFKSAYYFLKENVLSGIASYLKAQLKLITITFVLVLCGLWILRVDNAFTLALLSAFFDVLPLLGVSAIFVPWAIYLFAVGESSLAISLLILLAVVMLVRQIMEPKITGDSLGVSAFTILSFMIISLSLFGIAGVVLSPILLILIKALYDHGYLSKWIHLPSEEFQDRNDRS</sequence>
<dbReference type="PANTHER" id="PTHR21716:SF68">
    <property type="entry name" value="TRANSPORT PROTEIN YTVI-RELATED"/>
    <property type="match status" value="1"/>
</dbReference>
<dbReference type="Proteomes" id="UP000035996">
    <property type="component" value="Unassembled WGS sequence"/>
</dbReference>
<dbReference type="PANTHER" id="PTHR21716">
    <property type="entry name" value="TRANSMEMBRANE PROTEIN"/>
    <property type="match status" value="1"/>
</dbReference>
<dbReference type="RefSeq" id="WP_048309645.1">
    <property type="nucleotide sequence ID" value="NZ_CP119526.1"/>
</dbReference>
<keyword evidence="8" id="KW-1185">Reference proteome</keyword>
<feature type="transmembrane region" description="Helical" evidence="6">
    <location>
        <begin position="244"/>
        <end position="273"/>
    </location>
</feature>
<feature type="transmembrane region" description="Helical" evidence="6">
    <location>
        <begin position="69"/>
        <end position="91"/>
    </location>
</feature>
<dbReference type="NCBIfam" id="TIGR02872">
    <property type="entry name" value="spore_ytvI"/>
    <property type="match status" value="1"/>
</dbReference>
<keyword evidence="5 6" id="KW-0472">Membrane</keyword>
<feature type="transmembrane region" description="Helical" evidence="6">
    <location>
        <begin position="12"/>
        <end position="33"/>
    </location>
</feature>
<comment type="caution">
    <text evidence="7">The sequence shown here is derived from an EMBL/GenBank/DDBJ whole genome shotgun (WGS) entry which is preliminary data.</text>
</comment>
<evidence type="ECO:0000256" key="4">
    <source>
        <dbReference type="ARBA" id="ARBA00022989"/>
    </source>
</evidence>
<gene>
    <name evidence="7" type="ORF">AB986_04370</name>
</gene>
<evidence type="ECO:0000313" key="7">
    <source>
        <dbReference type="EMBL" id="KMM38529.1"/>
    </source>
</evidence>
<feature type="transmembrane region" description="Helical" evidence="6">
    <location>
        <begin position="310"/>
        <end position="340"/>
    </location>
</feature>
<feature type="transmembrane region" description="Helical" evidence="6">
    <location>
        <begin position="39"/>
        <end position="57"/>
    </location>
</feature>
<evidence type="ECO:0000256" key="1">
    <source>
        <dbReference type="ARBA" id="ARBA00004141"/>
    </source>
</evidence>
<dbReference type="GO" id="GO:0055085">
    <property type="term" value="P:transmembrane transport"/>
    <property type="evidence" value="ECO:0007669"/>
    <property type="project" value="TreeGrafter"/>
</dbReference>
<feature type="transmembrane region" description="Helical" evidence="6">
    <location>
        <begin position="280"/>
        <end position="298"/>
    </location>
</feature>
<dbReference type="PATRIC" id="fig|157733.3.peg.3098"/>
<dbReference type="GO" id="GO:0016020">
    <property type="term" value="C:membrane"/>
    <property type="evidence" value="ECO:0007669"/>
    <property type="project" value="UniProtKB-SubCell"/>
</dbReference>
<dbReference type="OrthoDB" id="9774361at2"/>
<comment type="subcellular location">
    <subcellularLocation>
        <location evidence="1">Membrane</location>
        <topology evidence="1">Multi-pass membrane protein</topology>
    </subcellularLocation>
</comment>
<evidence type="ECO:0000256" key="5">
    <source>
        <dbReference type="ARBA" id="ARBA00023136"/>
    </source>
</evidence>
<evidence type="ECO:0000256" key="3">
    <source>
        <dbReference type="ARBA" id="ARBA00022692"/>
    </source>
</evidence>
<name>A0A0J6D2K9_9BACL</name>
<organism evidence="7 8">
    <name type="scientific">Guptibacillus hwajinpoensis</name>
    <dbReference type="NCBI Taxonomy" id="208199"/>
    <lineage>
        <taxon>Bacteria</taxon>
        <taxon>Bacillati</taxon>
        <taxon>Bacillota</taxon>
        <taxon>Bacilli</taxon>
        <taxon>Bacillales</taxon>
        <taxon>Guptibacillaceae</taxon>
        <taxon>Guptibacillus</taxon>
    </lineage>
</organism>
<dbReference type="STRING" id="157733.AB986_04370"/>
<evidence type="ECO:0000256" key="6">
    <source>
        <dbReference type="SAM" id="Phobius"/>
    </source>
</evidence>
<accession>A0A0J6D2K9</accession>
<dbReference type="InterPro" id="IPR014227">
    <property type="entry name" value="YtvI-like"/>
</dbReference>